<dbReference type="RefSeq" id="WP_038152878.1">
    <property type="nucleotide sequence ID" value="NZ_JRNT01000024.1"/>
</dbReference>
<dbReference type="InterPro" id="IPR011854">
    <property type="entry name" value="HypE"/>
</dbReference>
<dbReference type="Pfam" id="PF00586">
    <property type="entry name" value="AIRS"/>
    <property type="match status" value="1"/>
</dbReference>
<evidence type="ECO:0000259" key="2">
    <source>
        <dbReference type="Pfam" id="PF00586"/>
    </source>
</evidence>
<comment type="caution">
    <text evidence="4">The sequence shown here is derived from an EMBL/GenBank/DDBJ whole genome shotgun (WGS) entry which is preliminary data.</text>
</comment>
<keyword evidence="5" id="KW-1185">Reference proteome</keyword>
<gene>
    <name evidence="4" type="ORF">HMPREF0872_06560</name>
</gene>
<sequence length="335" mass="35723">MKRVRLVHGNGGRFSRELTEQYILPHFNNTLLAPLHDGAQFEVSKGRMAFTTDSYVVQPAFFPGGNIGKLAVCGTVNDLAMNGAVPQYISCGLILEEGLPFDTLDTILATMQDMAERANVQIVTGDTKVVQQGAVDGIYINTAGIGYIPEGVMISTDRVKAGMDIILSGSVGDHAISVMGTRFGLSLSDSIRTDCAPLNHMVQAVLQEVGSNVALLRDPTRGGVGTVLKEIADQAQVGISVFEEAIVVHEEVQGVCDILGYDPLYLANEGKALFVVNPEVTDTVLSILHSFEEGKEATLIGKTLAHNTGKVGLQTALGGVRLLDMLGEDQVPRIC</sequence>
<organism evidence="4 5">
    <name type="scientific">Veillonella montpellierensis DNF00314</name>
    <dbReference type="NCBI Taxonomy" id="1401067"/>
    <lineage>
        <taxon>Bacteria</taxon>
        <taxon>Bacillati</taxon>
        <taxon>Bacillota</taxon>
        <taxon>Negativicutes</taxon>
        <taxon>Veillonellales</taxon>
        <taxon>Veillonellaceae</taxon>
        <taxon>Veillonella</taxon>
    </lineage>
</organism>
<reference evidence="4 5" key="1">
    <citation type="submission" date="2014-07" db="EMBL/GenBank/DDBJ databases">
        <authorList>
            <person name="McCorrison J."/>
            <person name="Sanka R."/>
            <person name="Torralba M."/>
            <person name="Gillis M."/>
            <person name="Haft D.H."/>
            <person name="Methe B."/>
            <person name="Sutton G."/>
            <person name="Nelson K.E."/>
        </authorList>
    </citation>
    <scope>NUCLEOTIDE SEQUENCE [LARGE SCALE GENOMIC DNA]</scope>
    <source>
        <strain evidence="4 5">DNF00314</strain>
    </source>
</reference>
<evidence type="ECO:0000313" key="5">
    <source>
        <dbReference type="Proteomes" id="UP000029628"/>
    </source>
</evidence>
<dbReference type="InterPro" id="IPR016188">
    <property type="entry name" value="PurM-like_N"/>
</dbReference>
<proteinExistence type="inferred from homology"/>
<dbReference type="Proteomes" id="UP000029628">
    <property type="component" value="Unassembled WGS sequence"/>
</dbReference>
<accession>A0A096AJV8</accession>
<dbReference type="PANTHER" id="PTHR30303:SF0">
    <property type="entry name" value="CARBAMOYL DEHYDRATASE HYPE"/>
    <property type="match status" value="1"/>
</dbReference>
<dbReference type="EMBL" id="JRNT01000024">
    <property type="protein sequence ID" value="KGF46896.1"/>
    <property type="molecule type" value="Genomic_DNA"/>
</dbReference>
<dbReference type="SUPFAM" id="SSF56042">
    <property type="entry name" value="PurM C-terminal domain-like"/>
    <property type="match status" value="1"/>
</dbReference>
<dbReference type="InterPro" id="IPR036921">
    <property type="entry name" value="PurM-like_N_sf"/>
</dbReference>
<feature type="domain" description="PurM-like C-terminal" evidence="3">
    <location>
        <begin position="160"/>
        <end position="311"/>
    </location>
</feature>
<dbReference type="Gene3D" id="3.90.650.10">
    <property type="entry name" value="PurM-like C-terminal domain"/>
    <property type="match status" value="1"/>
</dbReference>
<dbReference type="AlphaFoldDB" id="A0A096AJV8"/>
<dbReference type="Gene3D" id="3.30.1330.10">
    <property type="entry name" value="PurM-like, N-terminal domain"/>
    <property type="match status" value="1"/>
</dbReference>
<comment type="similarity">
    <text evidence="1">Belongs to the HypE family.</text>
</comment>
<dbReference type="PANTHER" id="PTHR30303">
    <property type="entry name" value="HYDROGENASE ISOENZYMES FORMATION PROTEIN HYPE"/>
    <property type="match status" value="1"/>
</dbReference>
<dbReference type="SUPFAM" id="SSF55326">
    <property type="entry name" value="PurM N-terminal domain-like"/>
    <property type="match status" value="1"/>
</dbReference>
<feature type="domain" description="PurM-like N-terminal" evidence="2">
    <location>
        <begin position="37"/>
        <end position="147"/>
    </location>
</feature>
<evidence type="ECO:0000313" key="4">
    <source>
        <dbReference type="EMBL" id="KGF46896.1"/>
    </source>
</evidence>
<dbReference type="GO" id="GO:0051604">
    <property type="term" value="P:protein maturation"/>
    <property type="evidence" value="ECO:0007669"/>
    <property type="project" value="TreeGrafter"/>
</dbReference>
<dbReference type="Pfam" id="PF02769">
    <property type="entry name" value="AIRS_C"/>
    <property type="match status" value="1"/>
</dbReference>
<dbReference type="InterPro" id="IPR010918">
    <property type="entry name" value="PurM-like_C_dom"/>
</dbReference>
<dbReference type="PIRSF" id="PIRSF005644">
    <property type="entry name" value="Hdrgns_mtr_HypE"/>
    <property type="match status" value="1"/>
</dbReference>
<dbReference type="eggNOG" id="COG0309">
    <property type="taxonomic scope" value="Bacteria"/>
</dbReference>
<evidence type="ECO:0000259" key="3">
    <source>
        <dbReference type="Pfam" id="PF02769"/>
    </source>
</evidence>
<dbReference type="CDD" id="cd02197">
    <property type="entry name" value="HypE"/>
    <property type="match status" value="1"/>
</dbReference>
<dbReference type="NCBIfam" id="TIGR02124">
    <property type="entry name" value="hypE"/>
    <property type="match status" value="1"/>
</dbReference>
<name>A0A096AJV8_9FIRM</name>
<dbReference type="InterPro" id="IPR036676">
    <property type="entry name" value="PurM-like_C_sf"/>
</dbReference>
<protein>
    <submittedName>
        <fullName evidence="4">Hydrogenase</fullName>
    </submittedName>
</protein>
<evidence type="ECO:0000256" key="1">
    <source>
        <dbReference type="ARBA" id="ARBA00006243"/>
    </source>
</evidence>